<evidence type="ECO:0000313" key="1">
    <source>
        <dbReference type="EMBL" id="KAF9073844.1"/>
    </source>
</evidence>
<dbReference type="EMBL" id="JADNRY010000016">
    <property type="protein sequence ID" value="KAF9073844.1"/>
    <property type="molecule type" value="Genomic_DNA"/>
</dbReference>
<evidence type="ECO:0008006" key="3">
    <source>
        <dbReference type="Google" id="ProtNLM"/>
    </source>
</evidence>
<sequence>MTDDTQPHIINKLANELLSEIFVAYSELNYDTPLAQLLLTHICHSWRDVALNSTPRLWTILYMSFGLNYSDFDHQFMITTWLNRSVLPIDVRIEQEQPSHPSEPRKDVPRGVITAMVSVSSRTRALKIQGTVKSWTSLISLPRVAGST</sequence>
<name>A0A9P5PWK5_9AGAR</name>
<gene>
    <name evidence="1" type="ORF">BDP27DRAFT_1318248</name>
</gene>
<dbReference type="Proteomes" id="UP000772434">
    <property type="component" value="Unassembled WGS sequence"/>
</dbReference>
<accession>A0A9P5PWK5</accession>
<evidence type="ECO:0000313" key="2">
    <source>
        <dbReference type="Proteomes" id="UP000772434"/>
    </source>
</evidence>
<proteinExistence type="predicted"/>
<protein>
    <recommendedName>
        <fullName evidence="3">F-box domain-containing protein</fullName>
    </recommendedName>
</protein>
<reference evidence="1" key="1">
    <citation type="submission" date="2020-11" db="EMBL/GenBank/DDBJ databases">
        <authorList>
            <consortium name="DOE Joint Genome Institute"/>
            <person name="Ahrendt S."/>
            <person name="Riley R."/>
            <person name="Andreopoulos W."/>
            <person name="Labutti K."/>
            <person name="Pangilinan J."/>
            <person name="Ruiz-Duenas F.J."/>
            <person name="Barrasa J.M."/>
            <person name="Sanchez-Garcia M."/>
            <person name="Camarero S."/>
            <person name="Miyauchi S."/>
            <person name="Serrano A."/>
            <person name="Linde D."/>
            <person name="Babiker R."/>
            <person name="Drula E."/>
            <person name="Ayuso-Fernandez I."/>
            <person name="Pacheco R."/>
            <person name="Padilla G."/>
            <person name="Ferreira P."/>
            <person name="Barriuso J."/>
            <person name="Kellner H."/>
            <person name="Castanera R."/>
            <person name="Alfaro M."/>
            <person name="Ramirez L."/>
            <person name="Pisabarro A.G."/>
            <person name="Kuo A."/>
            <person name="Tritt A."/>
            <person name="Lipzen A."/>
            <person name="He G."/>
            <person name="Yan M."/>
            <person name="Ng V."/>
            <person name="Cullen D."/>
            <person name="Martin F."/>
            <person name="Rosso M.-N."/>
            <person name="Henrissat B."/>
            <person name="Hibbett D."/>
            <person name="Martinez A.T."/>
            <person name="Grigoriev I.V."/>
        </authorList>
    </citation>
    <scope>NUCLEOTIDE SEQUENCE</scope>
    <source>
        <strain evidence="1">AH 40177</strain>
    </source>
</reference>
<dbReference type="OrthoDB" id="3172239at2759"/>
<keyword evidence="2" id="KW-1185">Reference proteome</keyword>
<comment type="caution">
    <text evidence="1">The sequence shown here is derived from an EMBL/GenBank/DDBJ whole genome shotgun (WGS) entry which is preliminary data.</text>
</comment>
<dbReference type="AlphaFoldDB" id="A0A9P5PWK5"/>
<organism evidence="1 2">
    <name type="scientific">Rhodocollybia butyracea</name>
    <dbReference type="NCBI Taxonomy" id="206335"/>
    <lineage>
        <taxon>Eukaryota</taxon>
        <taxon>Fungi</taxon>
        <taxon>Dikarya</taxon>
        <taxon>Basidiomycota</taxon>
        <taxon>Agaricomycotina</taxon>
        <taxon>Agaricomycetes</taxon>
        <taxon>Agaricomycetidae</taxon>
        <taxon>Agaricales</taxon>
        <taxon>Marasmiineae</taxon>
        <taxon>Omphalotaceae</taxon>
        <taxon>Rhodocollybia</taxon>
    </lineage>
</organism>